<protein>
    <submittedName>
        <fullName evidence="1">CaiF/GrlA family transcriptional regulator</fullName>
    </submittedName>
</protein>
<dbReference type="Pfam" id="PF07180">
    <property type="entry name" value="CaiF_GrlA"/>
    <property type="match status" value="1"/>
</dbReference>
<evidence type="ECO:0000313" key="1">
    <source>
        <dbReference type="EMBL" id="HAF2158295.1"/>
    </source>
</evidence>
<sequence>MMSVCLLRRSMSSGEWGGRPPDEWVCPDEIAHLGITVLYRAVACWALCLGRPVSVTDVCHAFAIQERRASDVLHYITHNAQYVEAVSRPPSHGRRRMVRVLSVASPLDSCRQKDPAGKVAKPLLVSRKKGNARECEATLELRRWFVSRHQGEKVPGSHGKKSV</sequence>
<dbReference type="AlphaFoldDB" id="A0A743T3B1"/>
<dbReference type="EMBL" id="DAAUQJ010000013">
    <property type="protein sequence ID" value="HAF2414155.1"/>
    <property type="molecule type" value="Genomic_DNA"/>
</dbReference>
<dbReference type="EMBL" id="DAAUOP010000014">
    <property type="protein sequence ID" value="HAF2158295.1"/>
    <property type="molecule type" value="Genomic_DNA"/>
</dbReference>
<organism evidence="1">
    <name type="scientific">Salmonella enterica</name>
    <name type="common">Salmonella choleraesuis</name>
    <dbReference type="NCBI Taxonomy" id="28901"/>
    <lineage>
        <taxon>Bacteria</taxon>
        <taxon>Pseudomonadati</taxon>
        <taxon>Pseudomonadota</taxon>
        <taxon>Gammaproteobacteria</taxon>
        <taxon>Enterobacterales</taxon>
        <taxon>Enterobacteriaceae</taxon>
        <taxon>Salmonella</taxon>
    </lineage>
</organism>
<accession>A0A743T3B1</accession>
<dbReference type="GO" id="GO:0006351">
    <property type="term" value="P:DNA-templated transcription"/>
    <property type="evidence" value="ECO:0007669"/>
    <property type="project" value="InterPro"/>
</dbReference>
<comment type="caution">
    <text evidence="1">The sequence shown here is derived from an EMBL/GenBank/DDBJ whole genome shotgun (WGS) entry which is preliminary data.</text>
</comment>
<name>A0A743T3B1_SALER</name>
<evidence type="ECO:0000313" key="2">
    <source>
        <dbReference type="EMBL" id="HAF2414155.1"/>
    </source>
</evidence>
<evidence type="ECO:0000313" key="3">
    <source>
        <dbReference type="EMBL" id="HAG3674740.1"/>
    </source>
</evidence>
<gene>
    <name evidence="3" type="ORF">G8068_004335</name>
    <name evidence="2" type="ORF">G8N70_004550</name>
    <name evidence="1" type="ORF">G9B72_004503</name>
</gene>
<dbReference type="InterPro" id="IPR020357">
    <property type="entry name" value="Tscrpt_reg_CaiF/GrlA"/>
</dbReference>
<reference evidence="1" key="1">
    <citation type="journal article" date="2018" name="Genome Biol.">
        <title>SKESA: strategic k-mer extension for scrupulous assemblies.</title>
        <authorList>
            <person name="Souvorov A."/>
            <person name="Agarwala R."/>
            <person name="Lipman D.J."/>
        </authorList>
    </citation>
    <scope>NUCLEOTIDE SEQUENCE</scope>
    <source>
        <strain evidence="3">MA.CCC_H4-2</strain>
        <strain evidence="1">MA.CCC_In-Sin1</strain>
        <strain evidence="2">MA.CCC_P4</strain>
    </source>
</reference>
<proteinExistence type="predicted"/>
<reference evidence="1" key="2">
    <citation type="submission" date="2020-02" db="EMBL/GenBank/DDBJ databases">
        <authorList>
            <consortium name="NCBI Pathogen Detection Project"/>
        </authorList>
    </citation>
    <scope>NUCLEOTIDE SEQUENCE</scope>
    <source>
        <strain evidence="3">MA.CCC_H4-2</strain>
        <strain evidence="1">MA.CCC_In-Sin1</strain>
        <strain evidence="2">MA.CCC_P4</strain>
    </source>
</reference>
<dbReference type="InterPro" id="IPR036388">
    <property type="entry name" value="WH-like_DNA-bd_sf"/>
</dbReference>
<dbReference type="Gene3D" id="1.10.10.10">
    <property type="entry name" value="Winged helix-like DNA-binding domain superfamily/Winged helix DNA-binding domain"/>
    <property type="match status" value="1"/>
</dbReference>
<dbReference type="EMBL" id="DAAYCZ010000011">
    <property type="protein sequence ID" value="HAG3674740.1"/>
    <property type="molecule type" value="Genomic_DNA"/>
</dbReference>